<gene>
    <name evidence="1" type="ORF">METZ01_LOCUS175769</name>
</gene>
<organism evidence="1">
    <name type="scientific">marine metagenome</name>
    <dbReference type="NCBI Taxonomy" id="408172"/>
    <lineage>
        <taxon>unclassified sequences</taxon>
        <taxon>metagenomes</taxon>
        <taxon>ecological metagenomes</taxon>
    </lineage>
</organism>
<name>A0A382C9X5_9ZZZZ</name>
<sequence>MEHWRVVRGIADVDARFRQQLEFGQESFTHR</sequence>
<dbReference type="AlphaFoldDB" id="A0A382C9X5"/>
<proteinExistence type="predicted"/>
<protein>
    <submittedName>
        <fullName evidence="1">Uncharacterized protein</fullName>
    </submittedName>
</protein>
<dbReference type="EMBL" id="UINC01033510">
    <property type="protein sequence ID" value="SVB22915.1"/>
    <property type="molecule type" value="Genomic_DNA"/>
</dbReference>
<reference evidence="1" key="1">
    <citation type="submission" date="2018-05" db="EMBL/GenBank/DDBJ databases">
        <authorList>
            <person name="Lanie J.A."/>
            <person name="Ng W.-L."/>
            <person name="Kazmierczak K.M."/>
            <person name="Andrzejewski T.M."/>
            <person name="Davidsen T.M."/>
            <person name="Wayne K.J."/>
            <person name="Tettelin H."/>
            <person name="Glass J.I."/>
            <person name="Rusch D."/>
            <person name="Podicherti R."/>
            <person name="Tsui H.-C.T."/>
            <person name="Winkler M.E."/>
        </authorList>
    </citation>
    <scope>NUCLEOTIDE SEQUENCE</scope>
</reference>
<evidence type="ECO:0000313" key="1">
    <source>
        <dbReference type="EMBL" id="SVB22915.1"/>
    </source>
</evidence>
<accession>A0A382C9X5</accession>